<keyword evidence="11" id="KW-0418">Kinase</keyword>
<keyword evidence="6" id="KW-0808">Transferase</keyword>
<dbReference type="FunFam" id="2.60.120.200:FF:000103">
    <property type="entry name" value="L-type lectin-domain containing receptor kinase IX.1"/>
    <property type="match status" value="1"/>
</dbReference>
<evidence type="ECO:0000256" key="2">
    <source>
        <dbReference type="ARBA" id="ARBA00008536"/>
    </source>
</evidence>
<dbReference type="PROSITE" id="PS00108">
    <property type="entry name" value="PROTEIN_KINASE_ST"/>
    <property type="match status" value="1"/>
</dbReference>
<evidence type="ECO:0000256" key="10">
    <source>
        <dbReference type="ARBA" id="ARBA00022741"/>
    </source>
</evidence>
<dbReference type="PANTHER" id="PTHR27007">
    <property type="match status" value="1"/>
</dbReference>
<protein>
    <recommendedName>
        <fullName evidence="24">Protein kinase domain-containing protein</fullName>
    </recommendedName>
</protein>
<dbReference type="Pfam" id="PF00069">
    <property type="entry name" value="Pkinase"/>
    <property type="match status" value="1"/>
</dbReference>
<evidence type="ECO:0000259" key="24">
    <source>
        <dbReference type="PROSITE" id="PS50011"/>
    </source>
</evidence>
<evidence type="ECO:0000256" key="17">
    <source>
        <dbReference type="ARBA" id="ARBA00023180"/>
    </source>
</evidence>
<dbReference type="FunFam" id="1.10.510.10:FF:000240">
    <property type="entry name" value="Lectin-domain containing receptor kinase A4.3"/>
    <property type="match status" value="1"/>
</dbReference>
<dbReference type="SUPFAM" id="SSF56112">
    <property type="entry name" value="Protein kinase-like (PK-like)"/>
    <property type="match status" value="1"/>
</dbReference>
<dbReference type="GO" id="GO:0030246">
    <property type="term" value="F:carbohydrate binding"/>
    <property type="evidence" value="ECO:0007669"/>
    <property type="project" value="UniProtKB-KW"/>
</dbReference>
<feature type="binding site" evidence="21">
    <location>
        <position position="391"/>
    </location>
    <ligand>
        <name>ATP</name>
        <dbReference type="ChEBI" id="CHEBI:30616"/>
    </ligand>
</feature>
<evidence type="ECO:0000256" key="13">
    <source>
        <dbReference type="ARBA" id="ARBA00022840"/>
    </source>
</evidence>
<keyword evidence="4" id="KW-1003">Cell membrane</keyword>
<organism evidence="25 26">
    <name type="scientific">Rhynchospora tenuis</name>
    <dbReference type="NCBI Taxonomy" id="198213"/>
    <lineage>
        <taxon>Eukaryota</taxon>
        <taxon>Viridiplantae</taxon>
        <taxon>Streptophyta</taxon>
        <taxon>Embryophyta</taxon>
        <taxon>Tracheophyta</taxon>
        <taxon>Spermatophyta</taxon>
        <taxon>Magnoliopsida</taxon>
        <taxon>Liliopsida</taxon>
        <taxon>Poales</taxon>
        <taxon>Cyperaceae</taxon>
        <taxon>Cyperoideae</taxon>
        <taxon>Rhynchosporeae</taxon>
        <taxon>Rhynchospora</taxon>
    </lineage>
</organism>
<evidence type="ECO:0000256" key="21">
    <source>
        <dbReference type="PROSITE-ProRule" id="PRU10141"/>
    </source>
</evidence>
<keyword evidence="17" id="KW-0325">Glycoprotein</keyword>
<gene>
    <name evidence="25" type="ORF">LUZ61_002563</name>
</gene>
<dbReference type="SMART" id="SM00220">
    <property type="entry name" value="S_TKc"/>
    <property type="match status" value="1"/>
</dbReference>
<evidence type="ECO:0000256" key="19">
    <source>
        <dbReference type="ARBA" id="ARBA00058818"/>
    </source>
</evidence>
<keyword evidence="7 23" id="KW-0812">Transmembrane</keyword>
<keyword evidence="9" id="KW-0430">Lectin</keyword>
<keyword evidence="10 21" id="KW-0547">Nucleotide-binding</keyword>
<evidence type="ECO:0000256" key="9">
    <source>
        <dbReference type="ARBA" id="ARBA00022734"/>
    </source>
</evidence>
<keyword evidence="8" id="KW-0732">Signal</keyword>
<dbReference type="GO" id="GO:0004674">
    <property type="term" value="F:protein serine/threonine kinase activity"/>
    <property type="evidence" value="ECO:0007669"/>
    <property type="project" value="UniProtKB-KW"/>
</dbReference>
<comment type="function">
    <text evidence="18">Involved in resistance response to the pathogenic oomycetes Phytophthora infestans and Phytophthora capsici.</text>
</comment>
<keyword evidence="5" id="KW-0723">Serine/threonine-protein kinase</keyword>
<comment type="similarity">
    <text evidence="3">In the C-terminal section; belongs to the protein kinase superfamily. Ser/Thr protein kinase family.</text>
</comment>
<feature type="transmembrane region" description="Helical" evidence="23">
    <location>
        <begin position="276"/>
        <end position="301"/>
    </location>
</feature>
<evidence type="ECO:0000256" key="15">
    <source>
        <dbReference type="ARBA" id="ARBA00023136"/>
    </source>
</evidence>
<dbReference type="InterPro" id="IPR000719">
    <property type="entry name" value="Prot_kinase_dom"/>
</dbReference>
<dbReference type="InterPro" id="IPR011009">
    <property type="entry name" value="Kinase-like_dom_sf"/>
</dbReference>
<dbReference type="AlphaFoldDB" id="A0AAD5ZJB6"/>
<keyword evidence="16" id="KW-0675">Receptor</keyword>
<evidence type="ECO:0000256" key="3">
    <source>
        <dbReference type="ARBA" id="ARBA00010217"/>
    </source>
</evidence>
<keyword evidence="13 21" id="KW-0067">ATP-binding</keyword>
<evidence type="ECO:0000256" key="12">
    <source>
        <dbReference type="ARBA" id="ARBA00022821"/>
    </source>
</evidence>
<accession>A0AAD5ZJB6</accession>
<keyword evidence="26" id="KW-1185">Reference proteome</keyword>
<feature type="region of interest" description="Disordered" evidence="22">
    <location>
        <begin position="669"/>
        <end position="688"/>
    </location>
</feature>
<proteinExistence type="inferred from homology"/>
<dbReference type="EMBL" id="JAMRDG010000001">
    <property type="protein sequence ID" value="KAJ3698858.1"/>
    <property type="molecule type" value="Genomic_DNA"/>
</dbReference>
<evidence type="ECO:0000256" key="1">
    <source>
        <dbReference type="ARBA" id="ARBA00004251"/>
    </source>
</evidence>
<dbReference type="GO" id="GO:0005524">
    <property type="term" value="F:ATP binding"/>
    <property type="evidence" value="ECO:0007669"/>
    <property type="project" value="UniProtKB-UniRule"/>
</dbReference>
<dbReference type="GO" id="GO:0009626">
    <property type="term" value="P:plant-type hypersensitive response"/>
    <property type="evidence" value="ECO:0007669"/>
    <property type="project" value="UniProtKB-ARBA"/>
</dbReference>
<evidence type="ECO:0000256" key="6">
    <source>
        <dbReference type="ARBA" id="ARBA00022679"/>
    </source>
</evidence>
<comment type="subcellular location">
    <subcellularLocation>
        <location evidence="1">Cell membrane</location>
        <topology evidence="1">Single-pass type I membrane protein</topology>
    </subcellularLocation>
</comment>
<keyword evidence="15 23" id="KW-0472">Membrane</keyword>
<dbReference type="SUPFAM" id="SSF49899">
    <property type="entry name" value="Concanavalin A-like lectins/glucanases"/>
    <property type="match status" value="1"/>
</dbReference>
<evidence type="ECO:0000313" key="26">
    <source>
        <dbReference type="Proteomes" id="UP001210211"/>
    </source>
</evidence>
<dbReference type="Proteomes" id="UP001210211">
    <property type="component" value="Unassembled WGS sequence"/>
</dbReference>
<evidence type="ECO:0000256" key="22">
    <source>
        <dbReference type="SAM" id="MobiDB-lite"/>
    </source>
</evidence>
<dbReference type="CDD" id="cd06899">
    <property type="entry name" value="lectin_legume_LecRK_Arcelin_ConA"/>
    <property type="match status" value="1"/>
</dbReference>
<feature type="domain" description="Protein kinase" evidence="24">
    <location>
        <begin position="358"/>
        <end position="636"/>
    </location>
</feature>
<dbReference type="Gene3D" id="2.60.120.200">
    <property type="match status" value="1"/>
</dbReference>
<comment type="caution">
    <text evidence="25">The sequence shown here is derived from an EMBL/GenBank/DDBJ whole genome shotgun (WGS) entry which is preliminary data.</text>
</comment>
<comment type="subunit">
    <text evidence="20">Interacts with ABCG40.</text>
</comment>
<dbReference type="InterPro" id="IPR017441">
    <property type="entry name" value="Protein_kinase_ATP_BS"/>
</dbReference>
<name>A0AAD5ZJB6_9POAL</name>
<evidence type="ECO:0000256" key="8">
    <source>
        <dbReference type="ARBA" id="ARBA00022729"/>
    </source>
</evidence>
<dbReference type="InterPro" id="IPR008271">
    <property type="entry name" value="Ser/Thr_kinase_AS"/>
</dbReference>
<dbReference type="Gene3D" id="3.30.200.20">
    <property type="entry name" value="Phosphorylase Kinase, domain 1"/>
    <property type="match status" value="1"/>
</dbReference>
<evidence type="ECO:0000256" key="23">
    <source>
        <dbReference type="SAM" id="Phobius"/>
    </source>
</evidence>
<reference evidence="25 26" key="1">
    <citation type="journal article" date="2022" name="Cell">
        <title>Repeat-based holocentromeres influence genome architecture and karyotype evolution.</title>
        <authorList>
            <person name="Hofstatter P.G."/>
            <person name="Thangavel G."/>
            <person name="Lux T."/>
            <person name="Neumann P."/>
            <person name="Vondrak T."/>
            <person name="Novak P."/>
            <person name="Zhang M."/>
            <person name="Costa L."/>
            <person name="Castellani M."/>
            <person name="Scott A."/>
            <person name="Toegelov H."/>
            <person name="Fuchs J."/>
            <person name="Mata-Sucre Y."/>
            <person name="Dias Y."/>
            <person name="Vanzela A.L.L."/>
            <person name="Huettel B."/>
            <person name="Almeida C.C.S."/>
            <person name="Simkova H."/>
            <person name="Souza G."/>
            <person name="Pedrosa-Harand A."/>
            <person name="Macas J."/>
            <person name="Mayer K.F.X."/>
            <person name="Houben A."/>
            <person name="Marques A."/>
        </authorList>
    </citation>
    <scope>NUCLEOTIDE SEQUENCE [LARGE SCALE GENOMIC DNA]</scope>
    <source>
        <strain evidence="25">RhyTen1mFocal</strain>
    </source>
</reference>
<evidence type="ECO:0000256" key="14">
    <source>
        <dbReference type="ARBA" id="ARBA00022989"/>
    </source>
</evidence>
<keyword evidence="12" id="KW-0611">Plant defense</keyword>
<keyword evidence="14 23" id="KW-1133">Transmembrane helix</keyword>
<dbReference type="Pfam" id="PF00139">
    <property type="entry name" value="Lectin_legB"/>
    <property type="match status" value="1"/>
</dbReference>
<dbReference type="CDD" id="cd14066">
    <property type="entry name" value="STKc_IRAK"/>
    <property type="match status" value="1"/>
</dbReference>
<dbReference type="InterPro" id="IPR013320">
    <property type="entry name" value="ConA-like_dom_sf"/>
</dbReference>
<comment type="function">
    <text evidence="19">Promotes hydrogen peroxide H(2)O(2) production and cell death.</text>
</comment>
<dbReference type="GO" id="GO:0002229">
    <property type="term" value="P:defense response to oomycetes"/>
    <property type="evidence" value="ECO:0007669"/>
    <property type="project" value="UniProtKB-ARBA"/>
</dbReference>
<dbReference type="PROSITE" id="PS50011">
    <property type="entry name" value="PROTEIN_KINASE_DOM"/>
    <property type="match status" value="1"/>
</dbReference>
<dbReference type="FunFam" id="3.30.200.20:FF:000168">
    <property type="entry name" value="L-type lectin-domain containing receptor kinase IX.1"/>
    <property type="match status" value="1"/>
</dbReference>
<evidence type="ECO:0000256" key="4">
    <source>
        <dbReference type="ARBA" id="ARBA00022475"/>
    </source>
</evidence>
<comment type="similarity">
    <text evidence="2">In the N-terminal section; belongs to the leguminous lectin family.</text>
</comment>
<evidence type="ECO:0000256" key="5">
    <source>
        <dbReference type="ARBA" id="ARBA00022527"/>
    </source>
</evidence>
<evidence type="ECO:0000256" key="18">
    <source>
        <dbReference type="ARBA" id="ARBA00058054"/>
    </source>
</evidence>
<evidence type="ECO:0000256" key="11">
    <source>
        <dbReference type="ARBA" id="ARBA00022777"/>
    </source>
</evidence>
<evidence type="ECO:0000313" key="25">
    <source>
        <dbReference type="EMBL" id="KAJ3698858.1"/>
    </source>
</evidence>
<dbReference type="InterPro" id="IPR001220">
    <property type="entry name" value="Legume_lectin_dom"/>
</dbReference>
<sequence>MASPNSRSHLSIPIPTFLILLFSASLLLPLCTGFSFAFNFSAMGGNAPDMIEFQGDAFFNKVIRLTKDEFDTSVTSSSGRAVYSQPIPLWSKTTGKLAHFTTHFSFLIKATNYDYNGDGLAFFLSPYPSILPNNSAEGYLGLFDSSSGSDQQSNNIIAIEFDTHQNWWDPSPDHIGIDVNSIKSTVTTNWYSSMKDGRTGNAWISYDASAKNLSVYLTYDDNPSFYGDSNLWYQIDLRDYLPENIAIGFSASTDSSIELHEILYWEFSSTREPKDLMFWVILSSLAGAFILVCVCLTWIVLRRKKRQYRNNIEGGREPLLVSEEDDVIDYDELSGEFEKETGPRSLRYGELVVATKYFSEANKLGQGGFGGVYRGFLKKLKLDVAIKRVAKGSQQGKKEYISEVKIISQLRHRNLVRLVGWCHERGDLLLVYELMPNGSLDSHLYGKGVLLSWPIRFKVALGLASAILYLHEESDRCVLHRDIKSSNVMLDSEFNAKLGDFGLAKLVDHSGAAQTTVLAGTLGYLAPECFTTGKASKESDVYSFGVVALEIACGRRPVEPKEQKDKVRLIPWVWGLYGKNTILEAVDKRLDGKYDEKEMERLIVVGLWCTHPDYNLRPSIRQAMHVLQFEAPLPNLPPKFPVPVYFSGLGDLGLASSMVDFGISESVISETGKSGSSSTSSATTGPQK</sequence>
<dbReference type="InterPro" id="IPR050528">
    <property type="entry name" value="L-type_Lectin-RKs"/>
</dbReference>
<dbReference type="Gene3D" id="1.10.510.10">
    <property type="entry name" value="Transferase(Phosphotransferase) domain 1"/>
    <property type="match status" value="1"/>
</dbReference>
<dbReference type="GO" id="GO:0005886">
    <property type="term" value="C:plasma membrane"/>
    <property type="evidence" value="ECO:0007669"/>
    <property type="project" value="UniProtKB-SubCell"/>
</dbReference>
<dbReference type="PROSITE" id="PS00107">
    <property type="entry name" value="PROTEIN_KINASE_ATP"/>
    <property type="match status" value="1"/>
</dbReference>
<evidence type="ECO:0000256" key="20">
    <source>
        <dbReference type="ARBA" id="ARBA00063357"/>
    </source>
</evidence>
<evidence type="ECO:0000256" key="16">
    <source>
        <dbReference type="ARBA" id="ARBA00023170"/>
    </source>
</evidence>
<evidence type="ECO:0000256" key="7">
    <source>
        <dbReference type="ARBA" id="ARBA00022692"/>
    </source>
</evidence>